<evidence type="ECO:0000256" key="2">
    <source>
        <dbReference type="ARBA" id="ARBA00022475"/>
    </source>
</evidence>
<dbReference type="GO" id="GO:0005886">
    <property type="term" value="C:plasma membrane"/>
    <property type="evidence" value="ECO:0007669"/>
    <property type="project" value="UniProtKB-SubCell"/>
</dbReference>
<reference evidence="8" key="1">
    <citation type="submission" date="2021-04" db="EMBL/GenBank/DDBJ databases">
        <title>Genome sequence of Woronichinia naegeliana from Washington state freshwater lake bloom.</title>
        <authorList>
            <person name="Dreher T.W."/>
        </authorList>
    </citation>
    <scope>NUCLEOTIDE SEQUENCE</scope>
    <source>
        <strain evidence="8">WA131</strain>
    </source>
</reference>
<dbReference type="InterPro" id="IPR025937">
    <property type="entry name" value="PDGLE_dom"/>
</dbReference>
<dbReference type="Pfam" id="PF13190">
    <property type="entry name" value="PDGLE"/>
    <property type="match status" value="1"/>
</dbReference>
<evidence type="ECO:0000259" key="7">
    <source>
        <dbReference type="Pfam" id="PF13190"/>
    </source>
</evidence>
<feature type="transmembrane region" description="Helical" evidence="6">
    <location>
        <begin position="74"/>
        <end position="95"/>
    </location>
</feature>
<keyword evidence="3 6" id="KW-0812">Transmembrane</keyword>
<evidence type="ECO:0000256" key="4">
    <source>
        <dbReference type="ARBA" id="ARBA00022989"/>
    </source>
</evidence>
<protein>
    <submittedName>
        <fullName evidence="8">PDGLE domain-containing protein</fullName>
    </submittedName>
</protein>
<feature type="transmembrane region" description="Helical" evidence="6">
    <location>
        <begin position="12"/>
        <end position="30"/>
    </location>
</feature>
<feature type="domain" description="PDGLE" evidence="7">
    <location>
        <begin position="10"/>
        <end position="100"/>
    </location>
</feature>
<evidence type="ECO:0000256" key="6">
    <source>
        <dbReference type="SAM" id="Phobius"/>
    </source>
</evidence>
<gene>
    <name evidence="8" type="ORF">KA717_07575</name>
</gene>
<keyword evidence="5 6" id="KW-0472">Membrane</keyword>
<name>A0A977PXB3_9CYAN</name>
<evidence type="ECO:0000256" key="3">
    <source>
        <dbReference type="ARBA" id="ARBA00022692"/>
    </source>
</evidence>
<dbReference type="AlphaFoldDB" id="A0A977PXB3"/>
<dbReference type="Proteomes" id="UP001065613">
    <property type="component" value="Chromosome"/>
</dbReference>
<keyword evidence="2" id="KW-1003">Cell membrane</keyword>
<organism evidence="8">
    <name type="scientific">Woronichinia naegeliana WA131</name>
    <dbReference type="NCBI Taxonomy" id="2824559"/>
    <lineage>
        <taxon>Bacteria</taxon>
        <taxon>Bacillati</taxon>
        <taxon>Cyanobacteriota</taxon>
        <taxon>Cyanophyceae</taxon>
        <taxon>Synechococcales</taxon>
        <taxon>Coelosphaeriaceae</taxon>
        <taxon>Woronichinia</taxon>
    </lineage>
</organism>
<evidence type="ECO:0000256" key="5">
    <source>
        <dbReference type="ARBA" id="ARBA00023136"/>
    </source>
</evidence>
<comment type="subcellular location">
    <subcellularLocation>
        <location evidence="1">Cell membrane</location>
    </subcellularLocation>
</comment>
<keyword evidence="4 6" id="KW-1133">Transmembrane helix</keyword>
<dbReference type="KEGG" id="wna:KA717_07575"/>
<accession>A0A977PXB3</accession>
<proteinExistence type="predicted"/>
<evidence type="ECO:0000256" key="1">
    <source>
        <dbReference type="ARBA" id="ARBA00004236"/>
    </source>
</evidence>
<evidence type="ECO:0000313" key="8">
    <source>
        <dbReference type="EMBL" id="UXE62604.1"/>
    </source>
</evidence>
<sequence length="113" mass="12265">MIKNTRQKSNFLILILGFSIFIAVALSPFASSKPDGLDRVAEDLKFADKATSLKSPIPLADKLTNYQVQGVPSWLATPLAGLLGTVTTFAMTWTLGKLMIKKRPNPTASEELS</sequence>
<dbReference type="EMBL" id="CP073041">
    <property type="protein sequence ID" value="UXE62604.1"/>
    <property type="molecule type" value="Genomic_DNA"/>
</dbReference>